<name>A0A7T2S0K8_DELAC</name>
<sequence length="122" mass="13811">MLSIDDLSEVMSTYELPNIETPDDGVFGSVKIAIQIIRKGNGKFYPRIMRREKIEAAPTYGSTESRRLMDKMTIEISTPDESFDFEMFDGNSVKDALLIGLNGVNEAFSEINEVDRQRPELN</sequence>
<protein>
    <submittedName>
        <fullName evidence="1">Uncharacterized protein</fullName>
    </submittedName>
</protein>
<evidence type="ECO:0000313" key="2">
    <source>
        <dbReference type="Proteomes" id="UP000594778"/>
    </source>
</evidence>
<dbReference type="RefSeq" id="WP_183020312.1">
    <property type="nucleotide sequence ID" value="NZ_CP065668.1"/>
</dbReference>
<evidence type="ECO:0000313" key="1">
    <source>
        <dbReference type="EMBL" id="QPS06769.1"/>
    </source>
</evidence>
<gene>
    <name evidence="1" type="ORF">I6G66_21000</name>
</gene>
<proteinExistence type="predicted"/>
<organism evidence="1 2">
    <name type="scientific">Delftia acidovorans</name>
    <name type="common">Pseudomonas acidovorans</name>
    <name type="synonym">Comamonas acidovorans</name>
    <dbReference type="NCBI Taxonomy" id="80866"/>
    <lineage>
        <taxon>Bacteria</taxon>
        <taxon>Pseudomonadati</taxon>
        <taxon>Pseudomonadota</taxon>
        <taxon>Betaproteobacteria</taxon>
        <taxon>Burkholderiales</taxon>
        <taxon>Comamonadaceae</taxon>
        <taxon>Delftia</taxon>
    </lineage>
</organism>
<accession>A0A7T2S0K8</accession>
<reference evidence="1 2" key="1">
    <citation type="submission" date="2020-12" db="EMBL/GenBank/DDBJ databases">
        <title>FDA dAtabase for Regulatory Grade micrObial Sequences (FDA-ARGOS): Supporting development and validation of Infectious Disease Dx tests.</title>
        <authorList>
            <person name="Sproer C."/>
            <person name="Gronow S."/>
            <person name="Severitt S."/>
            <person name="Schroder I."/>
            <person name="Tallon L."/>
            <person name="Sadzewicz L."/>
            <person name="Zhao X."/>
            <person name="Boylan J."/>
            <person name="Ott S."/>
            <person name="Bowen H."/>
            <person name="Vavikolanu K."/>
            <person name="Mehta A."/>
            <person name="Aluvathingal J."/>
            <person name="Nadendla S."/>
            <person name="Lowell S."/>
            <person name="Myers T."/>
            <person name="Yan Y."/>
            <person name="Sichtig H."/>
        </authorList>
    </citation>
    <scope>NUCLEOTIDE SEQUENCE [LARGE SCALE GENOMIC DNA]</scope>
    <source>
        <strain evidence="1 2">FDAARGOS_909</strain>
    </source>
</reference>
<dbReference type="AlphaFoldDB" id="A0A7T2S0K8"/>
<dbReference type="EMBL" id="CP065668">
    <property type="protein sequence ID" value="QPS06769.1"/>
    <property type="molecule type" value="Genomic_DNA"/>
</dbReference>
<dbReference type="Proteomes" id="UP000594778">
    <property type="component" value="Chromosome"/>
</dbReference>